<sequence length="411" mass="45529">MLLLLFLVHLLIKNGSAGPVALLLTPRYSAGTCDNINKCRKLFDIVWGCLATMFACTWVSLHPNVPPPNQSRLVLFWRRLKMMLIGIIVPEIMVGFAARQFFAARMLSKEYGFSRTHGFFFCMGGFVSSAGYPIAWLTQLNDPDLGPEFLKGIQKVGTEEIADKSKGDAFSKGVALAQGLWFTTQCLARVHQHLTITELEVATLAFAAVNIFICMLWWGKPLDVQQPIVIGPPKPPDLQPIILRQRSWQDHFMSIFGIEANDKNDKGDPRLFTSVPSFWSPSMDPNLLLVTVGTTALAGSLFGAIHCAAWYIDFASDGEMYLWRISSVGIVGYPVAVFLLGFLVALIDYIVFSDTNLGNAIETISLAGIIGFFPVYISARIMIIALPLIALRSLPPSTFVDVNWSTYIPHF</sequence>
<feature type="transmembrane region" description="Helical" evidence="1">
    <location>
        <begin position="364"/>
        <end position="389"/>
    </location>
</feature>
<keyword evidence="1" id="KW-0812">Transmembrane</keyword>
<evidence type="ECO:0000313" key="3">
    <source>
        <dbReference type="EMBL" id="KAJ7343967.1"/>
    </source>
</evidence>
<keyword evidence="4" id="KW-1185">Reference proteome</keyword>
<evidence type="ECO:0000256" key="2">
    <source>
        <dbReference type="SAM" id="SignalP"/>
    </source>
</evidence>
<dbReference type="EMBL" id="JARIHO010000022">
    <property type="protein sequence ID" value="KAJ7343967.1"/>
    <property type="molecule type" value="Genomic_DNA"/>
</dbReference>
<feature type="transmembrane region" description="Helical" evidence="1">
    <location>
        <begin position="41"/>
        <end position="61"/>
    </location>
</feature>
<dbReference type="PANTHER" id="PTHR35043">
    <property type="entry name" value="TRANSCRIPTION FACTOR DOMAIN-CONTAINING PROTEIN"/>
    <property type="match status" value="1"/>
</dbReference>
<keyword evidence="1" id="KW-0472">Membrane</keyword>
<name>A0AAD6ZY73_9AGAR</name>
<dbReference type="Proteomes" id="UP001218218">
    <property type="component" value="Unassembled WGS sequence"/>
</dbReference>
<organism evidence="3 4">
    <name type="scientific">Mycena albidolilacea</name>
    <dbReference type="NCBI Taxonomy" id="1033008"/>
    <lineage>
        <taxon>Eukaryota</taxon>
        <taxon>Fungi</taxon>
        <taxon>Dikarya</taxon>
        <taxon>Basidiomycota</taxon>
        <taxon>Agaricomycotina</taxon>
        <taxon>Agaricomycetes</taxon>
        <taxon>Agaricomycetidae</taxon>
        <taxon>Agaricales</taxon>
        <taxon>Marasmiineae</taxon>
        <taxon>Mycenaceae</taxon>
        <taxon>Mycena</taxon>
    </lineage>
</organism>
<keyword evidence="2" id="KW-0732">Signal</keyword>
<feature type="transmembrane region" description="Helical" evidence="1">
    <location>
        <begin position="287"/>
        <end position="312"/>
    </location>
</feature>
<feature type="transmembrane region" description="Helical" evidence="1">
    <location>
        <begin position="82"/>
        <end position="98"/>
    </location>
</feature>
<protein>
    <submittedName>
        <fullName evidence="3">Uncharacterized protein</fullName>
    </submittedName>
</protein>
<feature type="transmembrane region" description="Helical" evidence="1">
    <location>
        <begin position="118"/>
        <end position="137"/>
    </location>
</feature>
<reference evidence="3" key="1">
    <citation type="submission" date="2023-03" db="EMBL/GenBank/DDBJ databases">
        <title>Massive genome expansion in bonnet fungi (Mycena s.s.) driven by repeated elements and novel gene families across ecological guilds.</title>
        <authorList>
            <consortium name="Lawrence Berkeley National Laboratory"/>
            <person name="Harder C.B."/>
            <person name="Miyauchi S."/>
            <person name="Viragh M."/>
            <person name="Kuo A."/>
            <person name="Thoen E."/>
            <person name="Andreopoulos B."/>
            <person name="Lu D."/>
            <person name="Skrede I."/>
            <person name="Drula E."/>
            <person name="Henrissat B."/>
            <person name="Morin E."/>
            <person name="Kohler A."/>
            <person name="Barry K."/>
            <person name="LaButti K."/>
            <person name="Morin E."/>
            <person name="Salamov A."/>
            <person name="Lipzen A."/>
            <person name="Mereny Z."/>
            <person name="Hegedus B."/>
            <person name="Baldrian P."/>
            <person name="Stursova M."/>
            <person name="Weitz H."/>
            <person name="Taylor A."/>
            <person name="Grigoriev I.V."/>
            <person name="Nagy L.G."/>
            <person name="Martin F."/>
            <person name="Kauserud H."/>
        </authorList>
    </citation>
    <scope>NUCLEOTIDE SEQUENCE</scope>
    <source>
        <strain evidence="3">CBHHK002</strain>
    </source>
</reference>
<feature type="transmembrane region" description="Helical" evidence="1">
    <location>
        <begin position="333"/>
        <end position="352"/>
    </location>
</feature>
<keyword evidence="1" id="KW-1133">Transmembrane helix</keyword>
<proteinExistence type="predicted"/>
<feature type="transmembrane region" description="Helical" evidence="1">
    <location>
        <begin position="199"/>
        <end position="218"/>
    </location>
</feature>
<gene>
    <name evidence="3" type="ORF">DFH08DRAFT_871531</name>
</gene>
<feature type="chain" id="PRO_5042137877" evidence="2">
    <location>
        <begin position="18"/>
        <end position="411"/>
    </location>
</feature>
<accession>A0AAD6ZY73</accession>
<dbReference type="AlphaFoldDB" id="A0AAD6ZY73"/>
<evidence type="ECO:0000256" key="1">
    <source>
        <dbReference type="SAM" id="Phobius"/>
    </source>
</evidence>
<dbReference type="PANTHER" id="PTHR35043:SF7">
    <property type="entry name" value="TRANSCRIPTION FACTOR DOMAIN-CONTAINING PROTEIN"/>
    <property type="match status" value="1"/>
</dbReference>
<comment type="caution">
    <text evidence="3">The sequence shown here is derived from an EMBL/GenBank/DDBJ whole genome shotgun (WGS) entry which is preliminary data.</text>
</comment>
<evidence type="ECO:0000313" key="4">
    <source>
        <dbReference type="Proteomes" id="UP001218218"/>
    </source>
</evidence>
<feature type="signal peptide" evidence="2">
    <location>
        <begin position="1"/>
        <end position="17"/>
    </location>
</feature>